<keyword evidence="2" id="KW-1185">Reference proteome</keyword>
<reference evidence="1" key="2">
    <citation type="submission" date="2021-03" db="UniProtKB">
        <authorList>
            <consortium name="EnsemblPlants"/>
        </authorList>
    </citation>
    <scope>IDENTIFICATION</scope>
</reference>
<evidence type="ECO:0000313" key="2">
    <source>
        <dbReference type="Proteomes" id="UP000596661"/>
    </source>
</evidence>
<dbReference type="Proteomes" id="UP000596661">
    <property type="component" value="Chromosome 7"/>
</dbReference>
<protein>
    <recommendedName>
        <fullName evidence="3">Retrotransposon gag domain-containing protein</fullName>
    </recommendedName>
</protein>
<evidence type="ECO:0000313" key="1">
    <source>
        <dbReference type="EnsemblPlants" id="cds.evm.model.07.1313"/>
    </source>
</evidence>
<accession>A0A803Q256</accession>
<dbReference type="EMBL" id="UZAU01000661">
    <property type="status" value="NOT_ANNOTATED_CDS"/>
    <property type="molecule type" value="Genomic_DNA"/>
</dbReference>
<evidence type="ECO:0008006" key="3">
    <source>
        <dbReference type="Google" id="ProtNLM"/>
    </source>
</evidence>
<proteinExistence type="predicted"/>
<dbReference type="EnsemblPlants" id="evm.model.07.1313">
    <property type="protein sequence ID" value="cds.evm.model.07.1313"/>
    <property type="gene ID" value="evm.TU.07.1313"/>
</dbReference>
<reference evidence="1" key="1">
    <citation type="submission" date="2018-11" db="EMBL/GenBank/DDBJ databases">
        <authorList>
            <person name="Grassa J C."/>
        </authorList>
    </citation>
    <scope>NUCLEOTIDE SEQUENCE [LARGE SCALE GENOMIC DNA]</scope>
</reference>
<sequence length="106" mass="11672">MELEKGGESLKDYIQRFFKVAAKTKILSEDARVMALATGLKEMSPMWSDLHLKAANTMNGFLDRADGFIKLEEVITRAKGSKGGKKKSLYSEAPVIKAHRNGKKGG</sequence>
<name>A0A803Q256_CANSA</name>
<organism evidence="1 2">
    <name type="scientific">Cannabis sativa</name>
    <name type="common">Hemp</name>
    <name type="synonym">Marijuana</name>
    <dbReference type="NCBI Taxonomy" id="3483"/>
    <lineage>
        <taxon>Eukaryota</taxon>
        <taxon>Viridiplantae</taxon>
        <taxon>Streptophyta</taxon>
        <taxon>Embryophyta</taxon>
        <taxon>Tracheophyta</taxon>
        <taxon>Spermatophyta</taxon>
        <taxon>Magnoliopsida</taxon>
        <taxon>eudicotyledons</taxon>
        <taxon>Gunneridae</taxon>
        <taxon>Pentapetalae</taxon>
        <taxon>rosids</taxon>
        <taxon>fabids</taxon>
        <taxon>Rosales</taxon>
        <taxon>Cannabaceae</taxon>
        <taxon>Cannabis</taxon>
    </lineage>
</organism>
<dbReference type="AlphaFoldDB" id="A0A803Q256"/>
<dbReference type="Gramene" id="evm.model.07.1313">
    <property type="protein sequence ID" value="cds.evm.model.07.1313"/>
    <property type="gene ID" value="evm.TU.07.1313"/>
</dbReference>